<dbReference type="GO" id="GO:0015086">
    <property type="term" value="F:cadmium ion transmembrane transporter activity"/>
    <property type="evidence" value="ECO:0007669"/>
    <property type="project" value="TreeGrafter"/>
</dbReference>
<name>A0A170ZEM8_9BACT</name>
<feature type="domain" description="Cation efflux protein cytoplasmic" evidence="9">
    <location>
        <begin position="207"/>
        <end position="282"/>
    </location>
</feature>
<reference evidence="11" key="1">
    <citation type="submission" date="2016-04" db="EMBL/GenBank/DDBJ databases">
        <title>Draft genome sequence of Paludibacter jiangxiensis strain NM7.</title>
        <authorList>
            <person name="Qiu Y."/>
            <person name="Matsuura N."/>
            <person name="Ohashi A."/>
            <person name="Tourlousse M.D."/>
            <person name="Sekiguchi Y."/>
        </authorList>
    </citation>
    <scope>NUCLEOTIDE SEQUENCE [LARGE SCALE GENOMIC DNA]</scope>
    <source>
        <strain evidence="11">NM7</strain>
    </source>
</reference>
<dbReference type="SUPFAM" id="SSF160240">
    <property type="entry name" value="Cation efflux protein cytoplasmic domain-like"/>
    <property type="match status" value="1"/>
</dbReference>
<dbReference type="Gene3D" id="3.30.70.1350">
    <property type="entry name" value="Cation efflux protein, cytoplasmic domain"/>
    <property type="match status" value="1"/>
</dbReference>
<dbReference type="SUPFAM" id="SSF161111">
    <property type="entry name" value="Cation efflux protein transmembrane domain-like"/>
    <property type="match status" value="1"/>
</dbReference>
<dbReference type="Gene3D" id="1.20.1510.10">
    <property type="entry name" value="Cation efflux protein transmembrane domain"/>
    <property type="match status" value="1"/>
</dbReference>
<dbReference type="STRING" id="681398.PJIAN_2157"/>
<dbReference type="Proteomes" id="UP000076586">
    <property type="component" value="Unassembled WGS sequence"/>
</dbReference>
<feature type="transmembrane region" description="Helical" evidence="7">
    <location>
        <begin position="39"/>
        <end position="56"/>
    </location>
</feature>
<dbReference type="FunFam" id="1.20.1510.10:FF:000006">
    <property type="entry name" value="Divalent cation efflux transporter"/>
    <property type="match status" value="1"/>
</dbReference>
<evidence type="ECO:0000313" key="11">
    <source>
        <dbReference type="Proteomes" id="UP000076586"/>
    </source>
</evidence>
<dbReference type="PANTHER" id="PTHR43840">
    <property type="entry name" value="MITOCHONDRIAL METAL TRANSPORTER 1-RELATED"/>
    <property type="match status" value="1"/>
</dbReference>
<evidence type="ECO:0000256" key="3">
    <source>
        <dbReference type="ARBA" id="ARBA00022448"/>
    </source>
</evidence>
<evidence type="ECO:0000256" key="7">
    <source>
        <dbReference type="SAM" id="Phobius"/>
    </source>
</evidence>
<dbReference type="GO" id="GO:0015341">
    <property type="term" value="F:zinc efflux antiporter activity"/>
    <property type="evidence" value="ECO:0007669"/>
    <property type="project" value="TreeGrafter"/>
</dbReference>
<keyword evidence="4 7" id="KW-0812">Transmembrane</keyword>
<accession>A0A170ZEM8</accession>
<evidence type="ECO:0000259" key="8">
    <source>
        <dbReference type="Pfam" id="PF01545"/>
    </source>
</evidence>
<gene>
    <name evidence="10" type="ORF">PJIAN_2157</name>
</gene>
<dbReference type="Pfam" id="PF01545">
    <property type="entry name" value="Cation_efflux"/>
    <property type="match status" value="1"/>
</dbReference>
<dbReference type="Pfam" id="PF16916">
    <property type="entry name" value="ZT_dimer"/>
    <property type="match status" value="1"/>
</dbReference>
<evidence type="ECO:0000259" key="9">
    <source>
        <dbReference type="Pfam" id="PF16916"/>
    </source>
</evidence>
<evidence type="ECO:0000256" key="1">
    <source>
        <dbReference type="ARBA" id="ARBA00004141"/>
    </source>
</evidence>
<keyword evidence="3" id="KW-0813">Transport</keyword>
<dbReference type="InterPro" id="IPR027469">
    <property type="entry name" value="Cation_efflux_TMD_sf"/>
</dbReference>
<protein>
    <submittedName>
        <fullName evidence="10">Cation diffusion facilitator family transporter</fullName>
    </submittedName>
</protein>
<reference evidence="11" key="2">
    <citation type="journal article" date="2017" name="Genome Announc.">
        <title>Draft genome sequence of Paludibacter jiangxiensis NM7(T), a propionate-producing fermentative bacterium.</title>
        <authorList>
            <person name="Qiu Y.-L."/>
            <person name="Tourlousse D.M."/>
            <person name="Matsuura N."/>
            <person name="Ohashi A."/>
            <person name="Sekiguchi Y."/>
        </authorList>
    </citation>
    <scope>NUCLEOTIDE SEQUENCE [LARGE SCALE GENOMIC DNA]</scope>
    <source>
        <strain evidence="11">NM7</strain>
    </source>
</reference>
<dbReference type="EMBL" id="BDCR01000002">
    <property type="protein sequence ID" value="GAT62598.1"/>
    <property type="molecule type" value="Genomic_DNA"/>
</dbReference>
<evidence type="ECO:0000256" key="6">
    <source>
        <dbReference type="ARBA" id="ARBA00023136"/>
    </source>
</evidence>
<comment type="similarity">
    <text evidence="2">Belongs to the cation diffusion facilitator (CDF) transporter (TC 2.A.4) family.</text>
</comment>
<dbReference type="NCBIfam" id="TIGR01297">
    <property type="entry name" value="CDF"/>
    <property type="match status" value="1"/>
</dbReference>
<dbReference type="PANTHER" id="PTHR43840:SF15">
    <property type="entry name" value="MITOCHONDRIAL METAL TRANSPORTER 1-RELATED"/>
    <property type="match status" value="1"/>
</dbReference>
<keyword evidence="5 7" id="KW-1133">Transmembrane helix</keyword>
<keyword evidence="11" id="KW-1185">Reference proteome</keyword>
<sequence length="304" mass="34008">MVEEKNRVALLSVFAAIFLTSFKLIIGVLTGSLGILSEALHSGLDLVAAVITFFSVRISDKPADKQHNYGHGKIENFSAFIETILLLITCVWIVSEAIDRLVTGNTHIEVSVWSYVVVISSIVVDFTRSRALYKVAKKHNSQALEADALHFSTDIWSSAVVLFGLICANFGFYFADSIAALMVAVIVLFVSFRLGKKAVDVLLDKAPQETITLVENTLNSFPEVKLYHHLKVRTAGADTFIKFNIHLDPDLKLRDVHELCDRIEHCLMAQIKRSEIYIHVEPQDSCHLKDEENQINLLQQNGKE</sequence>
<dbReference type="InterPro" id="IPR050291">
    <property type="entry name" value="CDF_Transporter"/>
</dbReference>
<dbReference type="GO" id="GO:0005886">
    <property type="term" value="C:plasma membrane"/>
    <property type="evidence" value="ECO:0007669"/>
    <property type="project" value="TreeGrafter"/>
</dbReference>
<dbReference type="AlphaFoldDB" id="A0A170ZEM8"/>
<feature type="transmembrane region" description="Helical" evidence="7">
    <location>
        <begin position="110"/>
        <end position="127"/>
    </location>
</feature>
<comment type="subcellular location">
    <subcellularLocation>
        <location evidence="1">Membrane</location>
        <topology evidence="1">Multi-pass membrane protein</topology>
    </subcellularLocation>
</comment>
<feature type="transmembrane region" description="Helical" evidence="7">
    <location>
        <begin position="178"/>
        <end position="195"/>
    </location>
</feature>
<evidence type="ECO:0000313" key="10">
    <source>
        <dbReference type="EMBL" id="GAT62598.1"/>
    </source>
</evidence>
<organism evidence="10 11">
    <name type="scientific">Paludibacter jiangxiensis</name>
    <dbReference type="NCBI Taxonomy" id="681398"/>
    <lineage>
        <taxon>Bacteria</taxon>
        <taxon>Pseudomonadati</taxon>
        <taxon>Bacteroidota</taxon>
        <taxon>Bacteroidia</taxon>
        <taxon>Bacteroidales</taxon>
        <taxon>Paludibacteraceae</taxon>
        <taxon>Paludibacter</taxon>
    </lineage>
</organism>
<evidence type="ECO:0000256" key="2">
    <source>
        <dbReference type="ARBA" id="ARBA00008114"/>
    </source>
</evidence>
<dbReference type="GO" id="GO:0015093">
    <property type="term" value="F:ferrous iron transmembrane transporter activity"/>
    <property type="evidence" value="ECO:0007669"/>
    <property type="project" value="TreeGrafter"/>
</dbReference>
<evidence type="ECO:0000256" key="5">
    <source>
        <dbReference type="ARBA" id="ARBA00022989"/>
    </source>
</evidence>
<feature type="domain" description="Cation efflux protein transmembrane" evidence="8">
    <location>
        <begin position="10"/>
        <end position="203"/>
    </location>
</feature>
<evidence type="ECO:0000256" key="4">
    <source>
        <dbReference type="ARBA" id="ARBA00022692"/>
    </source>
</evidence>
<dbReference type="InterPro" id="IPR058533">
    <property type="entry name" value="Cation_efflux_TM"/>
</dbReference>
<feature type="transmembrane region" description="Helical" evidence="7">
    <location>
        <begin position="148"/>
        <end position="172"/>
    </location>
</feature>
<dbReference type="RefSeq" id="WP_068703032.1">
    <property type="nucleotide sequence ID" value="NZ_BDCR01000002.1"/>
</dbReference>
<dbReference type="InterPro" id="IPR027470">
    <property type="entry name" value="Cation_efflux_CTD"/>
</dbReference>
<feature type="transmembrane region" description="Helical" evidence="7">
    <location>
        <begin position="77"/>
        <end position="98"/>
    </location>
</feature>
<dbReference type="InterPro" id="IPR002524">
    <property type="entry name" value="Cation_efflux"/>
</dbReference>
<dbReference type="OrthoDB" id="9806522at2"/>
<comment type="caution">
    <text evidence="10">The sequence shown here is derived from an EMBL/GenBank/DDBJ whole genome shotgun (WGS) entry which is preliminary data.</text>
</comment>
<proteinExistence type="inferred from homology"/>
<dbReference type="InterPro" id="IPR036837">
    <property type="entry name" value="Cation_efflux_CTD_sf"/>
</dbReference>
<dbReference type="GO" id="GO:0006882">
    <property type="term" value="P:intracellular zinc ion homeostasis"/>
    <property type="evidence" value="ECO:0007669"/>
    <property type="project" value="TreeGrafter"/>
</dbReference>
<keyword evidence="6 7" id="KW-0472">Membrane</keyword>